<evidence type="ECO:0000313" key="8">
    <source>
        <dbReference type="Proteomes" id="UP000724149"/>
    </source>
</evidence>
<evidence type="ECO:0000256" key="2">
    <source>
        <dbReference type="ARBA" id="ARBA00022741"/>
    </source>
</evidence>
<name>A0ABS2GIQ9_9FIRM</name>
<dbReference type="NCBIfam" id="TIGR00904">
    <property type="entry name" value="mreB"/>
    <property type="match status" value="1"/>
</dbReference>
<comment type="caution">
    <text evidence="6">Lacks conserved residue(s) required for the propagation of feature annotation.</text>
</comment>
<keyword evidence="4 6" id="KW-0133">Cell shape</keyword>
<sequence length="335" mass="36113">MADIGIDLGTATVLVYDSVKGLLIKEPSVVAVDASTGEVLKVGEEAFKMIGRTPDRIRALYPLKDGVISDFDQTEQMLRHFLKKASESTLSKPRVCICVPSGITGVESRACVNAAVSAGARKVYLIEEPVAAALGAGLDLSVPRGRFILDMGGGTTDIAVLSLNGIVCKKSIKLAGRKLDEAIVRCVRTDRNVLIGEKMAERIKIEVGSVFYTEDKEMEAKGRNLHTGLPEKFVIRTSDIYDALMEQVMQIVTAVQQILEITPPELSADIWEDGLIMTGGGALLHGLGDLISQHAKIKVRLAEHPVECVAIGTALSFSKLDELYDGFVTPSTHTH</sequence>
<dbReference type="InterPro" id="IPR043129">
    <property type="entry name" value="ATPase_NBD"/>
</dbReference>
<evidence type="ECO:0000313" key="7">
    <source>
        <dbReference type="EMBL" id="MBM6922202.1"/>
    </source>
</evidence>
<evidence type="ECO:0000256" key="3">
    <source>
        <dbReference type="ARBA" id="ARBA00022840"/>
    </source>
</evidence>
<keyword evidence="2 6" id="KW-0547">Nucleotide-binding</keyword>
<comment type="caution">
    <text evidence="7">The sequence shown here is derived from an EMBL/GenBank/DDBJ whole genome shotgun (WGS) entry which is preliminary data.</text>
</comment>
<reference evidence="7 8" key="1">
    <citation type="journal article" date="2021" name="Sci. Rep.">
        <title>The distribution of antibiotic resistance genes in chicken gut microbiota commensals.</title>
        <authorList>
            <person name="Juricova H."/>
            <person name="Matiasovicova J."/>
            <person name="Kubasova T."/>
            <person name="Cejkova D."/>
            <person name="Rychlik I."/>
        </authorList>
    </citation>
    <scope>NUCLEOTIDE SEQUENCE [LARGE SCALE GENOMIC DNA]</scope>
    <source>
        <strain evidence="7 8">An564</strain>
    </source>
</reference>
<dbReference type="HAMAP" id="MF_02207">
    <property type="entry name" value="MreB"/>
    <property type="match status" value="1"/>
</dbReference>
<dbReference type="EMBL" id="JACSNR010000001">
    <property type="protein sequence ID" value="MBM6922202.1"/>
    <property type="molecule type" value="Genomic_DNA"/>
</dbReference>
<keyword evidence="3 6" id="KW-0067">ATP-binding</keyword>
<feature type="binding site" evidence="6">
    <location>
        <begin position="201"/>
        <end position="204"/>
    </location>
    <ligand>
        <name>ATP</name>
        <dbReference type="ChEBI" id="CHEBI:30616"/>
    </ligand>
</feature>
<dbReference type="PANTHER" id="PTHR42749:SF4">
    <property type="entry name" value="CELL SHAPE-DETERMINING PROTEIN MBL"/>
    <property type="match status" value="1"/>
</dbReference>
<proteinExistence type="inferred from homology"/>
<dbReference type="Gene3D" id="3.30.420.40">
    <property type="match status" value="2"/>
</dbReference>
<dbReference type="SUPFAM" id="SSF53067">
    <property type="entry name" value="Actin-like ATPase domain"/>
    <property type="match status" value="2"/>
</dbReference>
<gene>
    <name evidence="6" type="primary">mreB</name>
    <name evidence="7" type="ORF">H9X81_00645</name>
</gene>
<comment type="function">
    <text evidence="6">Forms membrane-associated dynamic filaments that are essential for cell shape determination. Acts by regulating cell wall synthesis and cell elongation, and thus cell shape. A feedback loop between cell geometry and MreB localization may maintain elongated cell shape by targeting cell wall growth to regions of negative cell wall curvature.</text>
</comment>
<accession>A0ABS2GIQ9</accession>
<organism evidence="7 8">
    <name type="scientific">Hydrogenoanaerobacterium saccharovorans</name>
    <dbReference type="NCBI Taxonomy" id="474960"/>
    <lineage>
        <taxon>Bacteria</taxon>
        <taxon>Bacillati</taxon>
        <taxon>Bacillota</taxon>
        <taxon>Clostridia</taxon>
        <taxon>Eubacteriales</taxon>
        <taxon>Oscillospiraceae</taxon>
        <taxon>Hydrogenoanaerobacterium</taxon>
    </lineage>
</organism>
<dbReference type="Proteomes" id="UP000724149">
    <property type="component" value="Unassembled WGS sequence"/>
</dbReference>
<protein>
    <recommendedName>
        <fullName evidence="6">Cell shape-determining protein MreB</fullName>
    </recommendedName>
</protein>
<keyword evidence="8" id="KW-1185">Reference proteome</keyword>
<comment type="subunit">
    <text evidence="6">Forms polymers.</text>
</comment>
<keyword evidence="1 6" id="KW-0963">Cytoplasm</keyword>
<dbReference type="InterPro" id="IPR004753">
    <property type="entry name" value="MreB"/>
</dbReference>
<dbReference type="Pfam" id="PF06723">
    <property type="entry name" value="MreB_Mbl"/>
    <property type="match status" value="1"/>
</dbReference>
<evidence type="ECO:0000256" key="6">
    <source>
        <dbReference type="HAMAP-Rule" id="MF_02207"/>
    </source>
</evidence>
<dbReference type="NCBIfam" id="NF010539">
    <property type="entry name" value="PRK13927.1"/>
    <property type="match status" value="1"/>
</dbReference>
<dbReference type="RefSeq" id="WP_177502547.1">
    <property type="nucleotide sequence ID" value="NZ_JACSNR010000001.1"/>
</dbReference>
<evidence type="ECO:0000256" key="5">
    <source>
        <dbReference type="ARBA" id="ARBA00023458"/>
    </source>
</evidence>
<dbReference type="PANTHER" id="PTHR42749">
    <property type="entry name" value="CELL SHAPE-DETERMINING PROTEIN MREB"/>
    <property type="match status" value="1"/>
</dbReference>
<dbReference type="CDD" id="cd10225">
    <property type="entry name" value="ASKHA_NBD_MreB-like"/>
    <property type="match status" value="1"/>
</dbReference>
<feature type="binding site" evidence="6">
    <location>
        <begin position="280"/>
        <end position="283"/>
    </location>
    <ligand>
        <name>ATP</name>
        <dbReference type="ChEBI" id="CHEBI:30616"/>
    </ligand>
</feature>
<dbReference type="PRINTS" id="PR01652">
    <property type="entry name" value="SHAPEPROTEIN"/>
</dbReference>
<feature type="binding site" evidence="6">
    <location>
        <begin position="153"/>
        <end position="155"/>
    </location>
    <ligand>
        <name>ATP</name>
        <dbReference type="ChEBI" id="CHEBI:30616"/>
    </ligand>
</feature>
<comment type="similarity">
    <text evidence="5 6">Belongs to the FtsA/MreB family.</text>
</comment>
<dbReference type="InterPro" id="IPR056546">
    <property type="entry name" value="MreB_MamK-like"/>
</dbReference>
<comment type="subcellular location">
    <subcellularLocation>
        <location evidence="6">Cytoplasm</location>
    </subcellularLocation>
    <text evidence="6">Membrane-associated.</text>
</comment>
<evidence type="ECO:0000256" key="1">
    <source>
        <dbReference type="ARBA" id="ARBA00022490"/>
    </source>
</evidence>
<evidence type="ECO:0000256" key="4">
    <source>
        <dbReference type="ARBA" id="ARBA00022960"/>
    </source>
</evidence>